<accession>A0AAU7J838</accession>
<protein>
    <submittedName>
        <fullName evidence="1">Uncharacterized protein</fullName>
    </submittedName>
</protein>
<organism evidence="1">
    <name type="scientific">Xanthomonas phage MK21</name>
    <dbReference type="NCBI Taxonomy" id="3148942"/>
    <lineage>
        <taxon>Viruses</taxon>
        <taxon>Duplodnaviria</taxon>
        <taxon>Heunggongvirae</taxon>
        <taxon>Uroviricota</taxon>
        <taxon>Caudoviricetes</taxon>
    </lineage>
</organism>
<name>A0AAU7J838_9CAUD</name>
<sequence>MTRKHCYITTRPDAGGLRQARLLQKCSPSLYSGTVRILLALSSGFA</sequence>
<evidence type="ECO:0000313" key="1">
    <source>
        <dbReference type="EMBL" id="XBN74702.1"/>
    </source>
</evidence>
<reference evidence="1" key="1">
    <citation type="submission" date="2024-05" db="EMBL/GenBank/DDBJ databases">
        <authorList>
            <person name="Kwon M."/>
            <person name="Moon K."/>
        </authorList>
    </citation>
    <scope>NUCLEOTIDE SEQUENCE</scope>
</reference>
<reference evidence="1" key="2">
    <citation type="submission" date="2024-06" db="EMBL/GenBank/DDBJ databases">
        <title>Novel bacteriophage MK21 infecting Xanthomonas citri.</title>
        <authorList>
            <person name="Song S.-H."/>
            <person name="Lee A.H."/>
            <person name="Choi K.-M."/>
            <person name="Oh D."/>
            <person name="Park J.-G."/>
        </authorList>
    </citation>
    <scope>NUCLEOTIDE SEQUENCE</scope>
</reference>
<proteinExistence type="predicted"/>
<dbReference type="EMBL" id="PP780467">
    <property type="protein sequence ID" value="XBN74702.1"/>
    <property type="molecule type" value="Genomic_DNA"/>
</dbReference>